<dbReference type="Gene3D" id="1.25.40.10">
    <property type="entry name" value="Tetratricopeptide repeat domain"/>
    <property type="match status" value="4"/>
</dbReference>
<feature type="repeat" description="PPR" evidence="3">
    <location>
        <begin position="415"/>
        <end position="449"/>
    </location>
</feature>
<feature type="repeat" description="PPR" evidence="3">
    <location>
        <begin position="314"/>
        <end position="348"/>
    </location>
</feature>
<dbReference type="InterPro" id="IPR002885">
    <property type="entry name" value="PPR_rpt"/>
</dbReference>
<dbReference type="FunFam" id="1.25.40.10:FF:000690">
    <property type="entry name" value="Pentatricopeptide repeat-containing protein"/>
    <property type="match status" value="1"/>
</dbReference>
<evidence type="ECO:0000256" key="2">
    <source>
        <dbReference type="ARBA" id="ARBA00022737"/>
    </source>
</evidence>
<dbReference type="EMBL" id="JXTB01000278">
    <property type="protein sequence ID" value="PON48396.1"/>
    <property type="molecule type" value="Genomic_DNA"/>
</dbReference>
<dbReference type="InterPro" id="IPR046848">
    <property type="entry name" value="E_motif"/>
</dbReference>
<comment type="caution">
    <text evidence="4">The sequence shown here is derived from an EMBL/GenBank/DDBJ whole genome shotgun (WGS) entry which is preliminary data.</text>
</comment>
<dbReference type="AlphaFoldDB" id="A0A2P5BI07"/>
<comment type="similarity">
    <text evidence="1">Belongs to the PPR family. PCMP-H subfamily.</text>
</comment>
<dbReference type="NCBIfam" id="TIGR00756">
    <property type="entry name" value="PPR"/>
    <property type="match status" value="6"/>
</dbReference>
<reference evidence="5" key="1">
    <citation type="submission" date="2016-06" db="EMBL/GenBank/DDBJ databases">
        <title>Parallel loss of symbiosis genes in relatives of nitrogen-fixing non-legume Parasponia.</title>
        <authorList>
            <person name="Van Velzen R."/>
            <person name="Holmer R."/>
            <person name="Bu F."/>
            <person name="Rutten L."/>
            <person name="Van Zeijl A."/>
            <person name="Liu W."/>
            <person name="Santuari L."/>
            <person name="Cao Q."/>
            <person name="Sharma T."/>
            <person name="Shen D."/>
            <person name="Roswanjaya Y."/>
            <person name="Wardhani T."/>
            <person name="Kalhor M.S."/>
            <person name="Jansen J."/>
            <person name="Van den Hoogen J."/>
            <person name="Gungor B."/>
            <person name="Hartog M."/>
            <person name="Hontelez J."/>
            <person name="Verver J."/>
            <person name="Yang W.-C."/>
            <person name="Schijlen E."/>
            <person name="Repin R."/>
            <person name="Schilthuizen M."/>
            <person name="Schranz E."/>
            <person name="Heidstra R."/>
            <person name="Miyata K."/>
            <person name="Fedorova E."/>
            <person name="Kohlen W."/>
            <person name="Bisseling T."/>
            <person name="Smit S."/>
            <person name="Geurts R."/>
        </authorList>
    </citation>
    <scope>NUCLEOTIDE SEQUENCE [LARGE SCALE GENOMIC DNA]</scope>
    <source>
        <strain evidence="5">cv. WU1-14</strain>
    </source>
</reference>
<dbReference type="InterPro" id="IPR046960">
    <property type="entry name" value="PPR_At4g14850-like_plant"/>
</dbReference>
<gene>
    <name evidence="4" type="ORF">PanWU01x14_237910</name>
</gene>
<proteinExistence type="inferred from homology"/>
<dbReference type="PANTHER" id="PTHR47926:SF456">
    <property type="entry name" value="PENTATRICOPEPTIDE REPEAT-CONTAINING PROTEIN ELI1, CHLOROPLASTIC"/>
    <property type="match status" value="1"/>
</dbReference>
<organism evidence="4 5">
    <name type="scientific">Parasponia andersonii</name>
    <name type="common">Sponia andersonii</name>
    <dbReference type="NCBI Taxonomy" id="3476"/>
    <lineage>
        <taxon>Eukaryota</taxon>
        <taxon>Viridiplantae</taxon>
        <taxon>Streptophyta</taxon>
        <taxon>Embryophyta</taxon>
        <taxon>Tracheophyta</taxon>
        <taxon>Spermatophyta</taxon>
        <taxon>Magnoliopsida</taxon>
        <taxon>eudicotyledons</taxon>
        <taxon>Gunneridae</taxon>
        <taxon>Pentapetalae</taxon>
        <taxon>rosids</taxon>
        <taxon>fabids</taxon>
        <taxon>Rosales</taxon>
        <taxon>Cannabaceae</taxon>
        <taxon>Parasponia</taxon>
    </lineage>
</organism>
<feature type="repeat" description="PPR" evidence="3">
    <location>
        <begin position="86"/>
        <end position="120"/>
    </location>
</feature>
<dbReference type="GO" id="GO:0003729">
    <property type="term" value="F:mRNA binding"/>
    <property type="evidence" value="ECO:0007669"/>
    <property type="project" value="UniProtKB-ARBA"/>
</dbReference>
<feature type="repeat" description="PPR" evidence="3">
    <location>
        <begin position="156"/>
        <end position="186"/>
    </location>
</feature>
<dbReference type="InterPro" id="IPR011990">
    <property type="entry name" value="TPR-like_helical_dom_sf"/>
</dbReference>
<feature type="repeat" description="PPR" evidence="3">
    <location>
        <begin position="187"/>
        <end position="221"/>
    </location>
</feature>
<feature type="repeat" description="PPR" evidence="3">
    <location>
        <begin position="252"/>
        <end position="286"/>
    </location>
</feature>
<evidence type="ECO:0000313" key="5">
    <source>
        <dbReference type="Proteomes" id="UP000237105"/>
    </source>
</evidence>
<keyword evidence="5" id="KW-1185">Reference proteome</keyword>
<keyword evidence="2" id="KW-0677">Repeat</keyword>
<dbReference type="PANTHER" id="PTHR47926">
    <property type="entry name" value="PENTATRICOPEPTIDE REPEAT-CONTAINING PROTEIN"/>
    <property type="match status" value="1"/>
</dbReference>
<evidence type="ECO:0000256" key="1">
    <source>
        <dbReference type="ARBA" id="ARBA00006643"/>
    </source>
</evidence>
<sequence>MLLCVNTNRPWSSIPPTLVLLQKCKTRNDVNQVHAKMITTGLINNTCLSTKIILTFISSPHTPLVEFARHVFFTHHAFQTRPEEEDPFLWNAVIKSYSHGSDPKQALVMFRLMLENGVCVDEFSFSLVLKACGRFGMVKEGLQIHGLLKKMEVGSDLYLQNSLISWYLRCGSIEIAQQLFDKMPKRDSVSYNLMIDGYVKCGMIEFASELFDCMPTEDKNLVTWNSMLSGYAQLDNGLNIAWRLFEIMPERDLVSWNTMINGCVKVRKVEDAHSLFNRMPKRDIVSWANLIHGYSKLGNIDLARCLFDKMPDRDVIACNAMMTGYVSNGYYMEALEIFRQMQKGDMSPDVATLLIVLSAVSQLGHFEKGVAIHCYIEENEFSLGGKLGVALIDMYAKCGSIENALTVFEDMEERNVDHWNAMIGGFAIHGLGAIAFSLLMEMERLSVKPDDITFIGVLNACGHAGLVKEGLMCFELMRRVHKLEPKMQHYGCIVDILGRAGHVEGARSFIEEMPVKPNDVVWRTFLGACKTHKKFNIGEPIAKSLIRQDSCDPSFYVLLSNMYAGLGLWDDVRKVRTMMRERNIKKLPGCSRIELAGVVHEFLVQDKSHPRVRDIYSMLNGLRSSNSEVTCCR</sequence>
<dbReference type="Pfam" id="PF13041">
    <property type="entry name" value="PPR_2"/>
    <property type="match status" value="3"/>
</dbReference>
<dbReference type="GO" id="GO:0009451">
    <property type="term" value="P:RNA modification"/>
    <property type="evidence" value="ECO:0007669"/>
    <property type="project" value="InterPro"/>
</dbReference>
<dbReference type="PROSITE" id="PS51375">
    <property type="entry name" value="PPR"/>
    <property type="match status" value="6"/>
</dbReference>
<evidence type="ECO:0000313" key="4">
    <source>
        <dbReference type="EMBL" id="PON48396.1"/>
    </source>
</evidence>
<dbReference type="Pfam" id="PF01535">
    <property type="entry name" value="PPR"/>
    <property type="match status" value="6"/>
</dbReference>
<dbReference type="OrthoDB" id="772730at2759"/>
<dbReference type="Pfam" id="PF20431">
    <property type="entry name" value="E_motif"/>
    <property type="match status" value="1"/>
</dbReference>
<dbReference type="Proteomes" id="UP000237105">
    <property type="component" value="Unassembled WGS sequence"/>
</dbReference>
<evidence type="ECO:0000256" key="3">
    <source>
        <dbReference type="PROSITE-ProRule" id="PRU00708"/>
    </source>
</evidence>
<name>A0A2P5BI07_PARAD</name>
<protein>
    <submittedName>
        <fullName evidence="4">Pentatricopeptide repeat</fullName>
    </submittedName>
</protein>
<accession>A0A2P5BI07</accession>